<accession>A0AAJ3VB02</accession>
<proteinExistence type="predicted"/>
<evidence type="ECO:0000313" key="1">
    <source>
        <dbReference type="EMBL" id="PIK17189.1"/>
    </source>
</evidence>
<comment type="caution">
    <text evidence="1">The sequence shown here is derived from an EMBL/GenBank/DDBJ whole genome shotgun (WGS) entry which is preliminary data.</text>
</comment>
<sequence length="62" mass="6944">MEVISRSRHPQRVDTSIVSFGFADLRFLILARCVFVTQTAVCTTKPLASVRGNNHSKVVIRN</sequence>
<name>A0AAJ3VB02_PREIN</name>
<dbReference type="EMBL" id="PEKM01000002">
    <property type="protein sequence ID" value="PIK17189.1"/>
    <property type="molecule type" value="Genomic_DNA"/>
</dbReference>
<organism evidence="1 2">
    <name type="scientific">Prevotella intermedia</name>
    <dbReference type="NCBI Taxonomy" id="28131"/>
    <lineage>
        <taxon>Bacteria</taxon>
        <taxon>Pseudomonadati</taxon>
        <taxon>Bacteroidota</taxon>
        <taxon>Bacteroidia</taxon>
        <taxon>Bacteroidales</taxon>
        <taxon>Prevotellaceae</taxon>
        <taxon>Prevotella</taxon>
    </lineage>
</organism>
<dbReference type="Proteomes" id="UP000229111">
    <property type="component" value="Unassembled WGS sequence"/>
</dbReference>
<dbReference type="AlphaFoldDB" id="A0AAJ3VB02"/>
<reference evidence="1 2" key="1">
    <citation type="submission" date="2017-11" db="EMBL/GenBank/DDBJ databases">
        <title>Genome sequencing of Prevotella intermedia KCOM 1101.</title>
        <authorList>
            <person name="Kook J.-K."/>
            <person name="Park S.-N."/>
            <person name="Lim Y.K."/>
        </authorList>
    </citation>
    <scope>NUCLEOTIDE SEQUENCE [LARGE SCALE GENOMIC DNA]</scope>
    <source>
        <strain evidence="1 2">KCOM 1101</strain>
    </source>
</reference>
<evidence type="ECO:0000313" key="2">
    <source>
        <dbReference type="Proteomes" id="UP000229111"/>
    </source>
</evidence>
<gene>
    <name evidence="1" type="ORF">CTI16_09175</name>
</gene>
<protein>
    <submittedName>
        <fullName evidence="1">Uncharacterized protein</fullName>
    </submittedName>
</protein>